<dbReference type="STRING" id="490622.A0A395NUF4"/>
<keyword evidence="2" id="KW-1185">Reference proteome</keyword>
<evidence type="ECO:0000313" key="1">
    <source>
        <dbReference type="EMBL" id="RFU79742.1"/>
    </source>
</evidence>
<sequence>MDPIDIMLFEGGERDSGFRTKNAPGDTARRVLIDRGEALIIRASLVSVTHGDFTPDLDSDAASLLIFEFSFITTNHSRRFTSAQIKLIFHDESGNIQNRPHVWAIAPQGKLSINKTASAKDIRRNLDFSLNGEILGVGARLGYVWETTQVQNIEHATVLTGSKRLLETAWGKDNAVIWSLQEDHKRKQGIPSFLRAAVLLRRKNNVPFSFSISVDSGVDFSGLVRRMMGREKIDQIDPVKLDDDTDLDDLGIESLDLTATGVDNMKELNIEKYADIMIATLLNIAA</sequence>
<comment type="caution">
    <text evidence="1">The sequence shown here is derived from an EMBL/GenBank/DDBJ whole genome shotgun (WGS) entry which is preliminary data.</text>
</comment>
<dbReference type="Proteomes" id="UP000266272">
    <property type="component" value="Unassembled WGS sequence"/>
</dbReference>
<dbReference type="EMBL" id="PXOA01000141">
    <property type="protein sequence ID" value="RFU79742.1"/>
    <property type="molecule type" value="Genomic_DNA"/>
</dbReference>
<organism evidence="1 2">
    <name type="scientific">Trichoderma arundinaceum</name>
    <dbReference type="NCBI Taxonomy" id="490622"/>
    <lineage>
        <taxon>Eukaryota</taxon>
        <taxon>Fungi</taxon>
        <taxon>Dikarya</taxon>
        <taxon>Ascomycota</taxon>
        <taxon>Pezizomycotina</taxon>
        <taxon>Sordariomycetes</taxon>
        <taxon>Hypocreomycetidae</taxon>
        <taxon>Hypocreales</taxon>
        <taxon>Hypocreaceae</taxon>
        <taxon>Trichoderma</taxon>
    </lineage>
</organism>
<dbReference type="AlphaFoldDB" id="A0A395NUF4"/>
<evidence type="ECO:0000313" key="2">
    <source>
        <dbReference type="Proteomes" id="UP000266272"/>
    </source>
</evidence>
<gene>
    <name evidence="1" type="ORF">TARUN_2496</name>
</gene>
<accession>A0A395NUF4</accession>
<proteinExistence type="predicted"/>
<name>A0A395NUF4_TRIAR</name>
<protein>
    <submittedName>
        <fullName evidence="1">Ankyrin-3</fullName>
    </submittedName>
</protein>
<dbReference type="OrthoDB" id="4896127at2759"/>
<reference evidence="1 2" key="1">
    <citation type="journal article" date="2018" name="PLoS Pathog.">
        <title>Evolution of structural diversity of trichothecenes, a family of toxins produced by plant pathogenic and entomopathogenic fungi.</title>
        <authorList>
            <person name="Proctor R.H."/>
            <person name="McCormick S.P."/>
            <person name="Kim H.S."/>
            <person name="Cardoza R.E."/>
            <person name="Stanley A.M."/>
            <person name="Lindo L."/>
            <person name="Kelly A."/>
            <person name="Brown D.W."/>
            <person name="Lee T."/>
            <person name="Vaughan M.M."/>
            <person name="Alexander N.J."/>
            <person name="Busman M."/>
            <person name="Gutierrez S."/>
        </authorList>
    </citation>
    <scope>NUCLEOTIDE SEQUENCE [LARGE SCALE GENOMIC DNA]</scope>
    <source>
        <strain evidence="1 2">IBT 40837</strain>
    </source>
</reference>